<keyword evidence="1" id="KW-0479">Metal-binding</keyword>
<dbReference type="STRING" id="36842.SAMN02194393_00479"/>
<keyword evidence="3" id="KW-0411">Iron-sulfur</keyword>
<accession>A0A1T5IK54</accession>
<reference evidence="5 6" key="1">
    <citation type="submission" date="2017-02" db="EMBL/GenBank/DDBJ databases">
        <authorList>
            <person name="Peterson S.W."/>
        </authorList>
    </citation>
    <scope>NUCLEOTIDE SEQUENCE [LARGE SCALE GENOMIC DNA]</scope>
    <source>
        <strain evidence="5 6">M1</strain>
    </source>
</reference>
<evidence type="ECO:0000313" key="5">
    <source>
        <dbReference type="EMBL" id="SKC39535.1"/>
    </source>
</evidence>
<keyword evidence="2" id="KW-0408">Iron</keyword>
<dbReference type="SUPFAM" id="SSF54862">
    <property type="entry name" value="4Fe-4S ferredoxins"/>
    <property type="match status" value="1"/>
</dbReference>
<dbReference type="GO" id="GO:0051536">
    <property type="term" value="F:iron-sulfur cluster binding"/>
    <property type="evidence" value="ECO:0007669"/>
    <property type="project" value="UniProtKB-KW"/>
</dbReference>
<keyword evidence="6" id="KW-1185">Reference proteome</keyword>
<dbReference type="InterPro" id="IPR017896">
    <property type="entry name" value="4Fe4S_Fe-S-bd"/>
</dbReference>
<dbReference type="AlphaFoldDB" id="A0A1T5IK54"/>
<gene>
    <name evidence="5" type="ORF">SAMN02194393_00479</name>
</gene>
<feature type="domain" description="4Fe-4S ferredoxin-type" evidence="4">
    <location>
        <begin position="59"/>
        <end position="89"/>
    </location>
</feature>
<protein>
    <submittedName>
        <fullName evidence="5">4Fe-4S binding domain-containing protein</fullName>
    </submittedName>
</protein>
<dbReference type="EMBL" id="FUZT01000001">
    <property type="protein sequence ID" value="SKC39535.1"/>
    <property type="molecule type" value="Genomic_DNA"/>
</dbReference>
<dbReference type="OrthoDB" id="9801699at2"/>
<dbReference type="InterPro" id="IPR017900">
    <property type="entry name" value="4Fe4S_Fe_S_CS"/>
</dbReference>
<organism evidence="5 6">
    <name type="scientific">Maledivibacter halophilus</name>
    <dbReference type="NCBI Taxonomy" id="36842"/>
    <lineage>
        <taxon>Bacteria</taxon>
        <taxon>Bacillati</taxon>
        <taxon>Bacillota</taxon>
        <taxon>Clostridia</taxon>
        <taxon>Peptostreptococcales</taxon>
        <taxon>Caminicellaceae</taxon>
        <taxon>Maledivibacter</taxon>
    </lineage>
</organism>
<dbReference type="PROSITE" id="PS00198">
    <property type="entry name" value="4FE4S_FER_1"/>
    <property type="match status" value="1"/>
</dbReference>
<evidence type="ECO:0000256" key="3">
    <source>
        <dbReference type="ARBA" id="ARBA00023014"/>
    </source>
</evidence>
<dbReference type="Proteomes" id="UP000190285">
    <property type="component" value="Unassembled WGS sequence"/>
</dbReference>
<dbReference type="RefSeq" id="WP_079489059.1">
    <property type="nucleotide sequence ID" value="NZ_FUZT01000001.1"/>
</dbReference>
<dbReference type="Gene3D" id="3.30.70.20">
    <property type="match status" value="1"/>
</dbReference>
<evidence type="ECO:0000256" key="2">
    <source>
        <dbReference type="ARBA" id="ARBA00023004"/>
    </source>
</evidence>
<dbReference type="GO" id="GO:0046872">
    <property type="term" value="F:metal ion binding"/>
    <property type="evidence" value="ECO:0007669"/>
    <property type="project" value="UniProtKB-KW"/>
</dbReference>
<proteinExistence type="predicted"/>
<evidence type="ECO:0000259" key="4">
    <source>
        <dbReference type="PROSITE" id="PS51379"/>
    </source>
</evidence>
<evidence type="ECO:0000313" key="6">
    <source>
        <dbReference type="Proteomes" id="UP000190285"/>
    </source>
</evidence>
<dbReference type="Pfam" id="PF12838">
    <property type="entry name" value="Fer4_7"/>
    <property type="match status" value="1"/>
</dbReference>
<name>A0A1T5IK54_9FIRM</name>
<evidence type="ECO:0000256" key="1">
    <source>
        <dbReference type="ARBA" id="ARBA00022723"/>
    </source>
</evidence>
<sequence length="163" mass="18175">MFKKTGIASNKMIEKLLPSAERRKKGPYAIFECFQEIPCNPCFTSCRVGAVEAFEDINHIPKVHHEKCSGCGLCVSACPGLACFVIDETYSDTEVLIKIPYEFLPLPKTGETVNGLDREGNIVTEVKVIKVQNNKKLDNTNVITIAVPKKFMLDVRNIQVGRE</sequence>
<dbReference type="PROSITE" id="PS51379">
    <property type="entry name" value="4FE4S_FER_2"/>
    <property type="match status" value="1"/>
</dbReference>